<evidence type="ECO:0000256" key="5">
    <source>
        <dbReference type="ARBA" id="ARBA00022792"/>
    </source>
</evidence>
<dbReference type="GO" id="GO:0005743">
    <property type="term" value="C:mitochondrial inner membrane"/>
    <property type="evidence" value="ECO:0007669"/>
    <property type="project" value="UniProtKB-SubCell"/>
</dbReference>
<dbReference type="Pfam" id="PF04716">
    <property type="entry name" value="ETC_C1_NDUFA5"/>
    <property type="match status" value="1"/>
</dbReference>
<gene>
    <name evidence="9" type="ORF">QSP1433_LOCUS10243</name>
</gene>
<comment type="subcellular location">
    <subcellularLocation>
        <location evidence="1">Mitochondrion inner membrane</location>
        <topology evidence="1">Peripheral membrane protein</topology>
        <orientation evidence="1">Matrix side</orientation>
    </subcellularLocation>
</comment>
<evidence type="ECO:0000256" key="3">
    <source>
        <dbReference type="ARBA" id="ARBA00022448"/>
    </source>
</evidence>
<proteinExistence type="inferred from homology"/>
<evidence type="ECO:0000256" key="4">
    <source>
        <dbReference type="ARBA" id="ARBA00022660"/>
    </source>
</evidence>
<evidence type="ECO:0000256" key="6">
    <source>
        <dbReference type="ARBA" id="ARBA00022982"/>
    </source>
</evidence>
<keyword evidence="8" id="KW-0472">Membrane</keyword>
<organism evidence="9">
    <name type="scientific">Mucochytrium quahogii</name>
    <dbReference type="NCBI Taxonomy" id="96639"/>
    <lineage>
        <taxon>Eukaryota</taxon>
        <taxon>Sar</taxon>
        <taxon>Stramenopiles</taxon>
        <taxon>Bigyra</taxon>
        <taxon>Labyrinthulomycetes</taxon>
        <taxon>Thraustochytrida</taxon>
        <taxon>Thraustochytriidae</taxon>
        <taxon>Mucochytrium</taxon>
    </lineage>
</organism>
<comment type="similarity">
    <text evidence="2">Belongs to the complex I NDUFA5 subunit family.</text>
</comment>
<sequence length="113" mass="12786">MFATNVLRQAARIKPTTGIVGLPVVPNAREVLTELYTKTLDNIKEYPKENTYRTSVEQITNFRLKVVKENEDIDTIEETIDCGQVEELIEQAEEELDLMEALKGSGIGEPRAY</sequence>
<dbReference type="PANTHER" id="PTHR12653:SF0">
    <property type="entry name" value="NADH DEHYDROGENASE [UBIQUINONE] 1 ALPHA SUBCOMPLEX SUBUNIT 5"/>
    <property type="match status" value="1"/>
</dbReference>
<dbReference type="EMBL" id="HBHK01016386">
    <property type="protein sequence ID" value="CAD9689419.1"/>
    <property type="molecule type" value="Transcribed_RNA"/>
</dbReference>
<evidence type="ECO:0000313" key="9">
    <source>
        <dbReference type="EMBL" id="CAD9689419.1"/>
    </source>
</evidence>
<dbReference type="GO" id="GO:0022904">
    <property type="term" value="P:respiratory electron transport chain"/>
    <property type="evidence" value="ECO:0007669"/>
    <property type="project" value="InterPro"/>
</dbReference>
<evidence type="ECO:0000256" key="2">
    <source>
        <dbReference type="ARBA" id="ARBA00010261"/>
    </source>
</evidence>
<dbReference type="PANTHER" id="PTHR12653">
    <property type="entry name" value="NADH-UBIQUINONE OXIDOREDUCTASE 13 KD-B SUBUNIT"/>
    <property type="match status" value="1"/>
</dbReference>
<dbReference type="AlphaFoldDB" id="A0A7S2S4N5"/>
<keyword evidence="7" id="KW-0496">Mitochondrion</keyword>
<name>A0A7S2S4N5_9STRA</name>
<dbReference type="InterPro" id="IPR006806">
    <property type="entry name" value="NDUFA5"/>
</dbReference>
<keyword evidence="4" id="KW-0679">Respiratory chain</keyword>
<protein>
    <submittedName>
        <fullName evidence="9">Uncharacterized protein</fullName>
    </submittedName>
</protein>
<keyword evidence="3" id="KW-0813">Transport</keyword>
<evidence type="ECO:0000256" key="7">
    <source>
        <dbReference type="ARBA" id="ARBA00023128"/>
    </source>
</evidence>
<keyword evidence="6" id="KW-0249">Electron transport</keyword>
<accession>A0A7S2S4N5</accession>
<keyword evidence="5" id="KW-0999">Mitochondrion inner membrane</keyword>
<evidence type="ECO:0000256" key="8">
    <source>
        <dbReference type="ARBA" id="ARBA00023136"/>
    </source>
</evidence>
<evidence type="ECO:0000256" key="1">
    <source>
        <dbReference type="ARBA" id="ARBA00004443"/>
    </source>
</evidence>
<reference evidence="9" key="1">
    <citation type="submission" date="2021-01" db="EMBL/GenBank/DDBJ databases">
        <authorList>
            <person name="Corre E."/>
            <person name="Pelletier E."/>
            <person name="Niang G."/>
            <person name="Scheremetjew M."/>
            <person name="Finn R."/>
            <person name="Kale V."/>
            <person name="Holt S."/>
            <person name="Cochrane G."/>
            <person name="Meng A."/>
            <person name="Brown T."/>
            <person name="Cohen L."/>
        </authorList>
    </citation>
    <scope>NUCLEOTIDE SEQUENCE</scope>
    <source>
        <strain evidence="9">NY070348D</strain>
    </source>
</reference>